<feature type="domain" description="BRCT" evidence="3">
    <location>
        <begin position="1301"/>
        <end position="1374"/>
    </location>
</feature>
<organism evidence="5 6">
    <name type="scientific">Malassezia yamatoensis</name>
    <dbReference type="NCBI Taxonomy" id="253288"/>
    <lineage>
        <taxon>Eukaryota</taxon>
        <taxon>Fungi</taxon>
        <taxon>Dikarya</taxon>
        <taxon>Basidiomycota</taxon>
        <taxon>Ustilaginomycotina</taxon>
        <taxon>Malasseziomycetes</taxon>
        <taxon>Malasseziales</taxon>
        <taxon>Malasseziaceae</taxon>
        <taxon>Malassezia</taxon>
    </lineage>
</organism>
<reference evidence="5 6" key="1">
    <citation type="submission" date="2023-03" db="EMBL/GenBank/DDBJ databases">
        <title>Mating type loci evolution in Malassezia.</title>
        <authorList>
            <person name="Coelho M.A."/>
        </authorList>
    </citation>
    <scope>NUCLEOTIDE SEQUENCE [LARGE SCALE GENOMIC DNA]</scope>
    <source>
        <strain evidence="5 6">CBS 9725</strain>
    </source>
</reference>
<feature type="domain" description="DH" evidence="2">
    <location>
        <begin position="4"/>
        <end position="181"/>
    </location>
</feature>
<feature type="region of interest" description="Disordered" evidence="1">
    <location>
        <begin position="1390"/>
        <end position="1489"/>
    </location>
</feature>
<dbReference type="Pfam" id="PF16893">
    <property type="entry name" value="fn3_2"/>
    <property type="match status" value="1"/>
</dbReference>
<dbReference type="GO" id="GO:0005802">
    <property type="term" value="C:trans-Golgi network"/>
    <property type="evidence" value="ECO:0007669"/>
    <property type="project" value="TreeGrafter"/>
</dbReference>
<feature type="region of interest" description="Disordered" evidence="1">
    <location>
        <begin position="773"/>
        <end position="800"/>
    </location>
</feature>
<dbReference type="PROSITE" id="PS50010">
    <property type="entry name" value="DH_2"/>
    <property type="match status" value="1"/>
</dbReference>
<dbReference type="Pfam" id="PF16892">
    <property type="entry name" value="CHS5_N"/>
    <property type="match status" value="1"/>
</dbReference>
<dbReference type="PROSITE" id="PS50172">
    <property type="entry name" value="BRCT"/>
    <property type="match status" value="1"/>
</dbReference>
<name>A0AAJ6CFM8_9BASI</name>
<dbReference type="Gene3D" id="3.40.50.10190">
    <property type="entry name" value="BRCT domain"/>
    <property type="match status" value="1"/>
</dbReference>
<dbReference type="GO" id="GO:0046983">
    <property type="term" value="F:protein dimerization activity"/>
    <property type="evidence" value="ECO:0007669"/>
    <property type="project" value="InterPro"/>
</dbReference>
<dbReference type="EMBL" id="CP119943">
    <property type="protein sequence ID" value="WFC97315.1"/>
    <property type="molecule type" value="Genomic_DNA"/>
</dbReference>
<dbReference type="Gene3D" id="1.20.900.10">
    <property type="entry name" value="Dbl homology (DH) domain"/>
    <property type="match status" value="1"/>
</dbReference>
<evidence type="ECO:0000259" key="3">
    <source>
        <dbReference type="PROSITE" id="PS50172"/>
    </source>
</evidence>
<dbReference type="Gene3D" id="2.60.40.10">
    <property type="entry name" value="Immunoglobulins"/>
    <property type="match status" value="1"/>
</dbReference>
<dbReference type="InterPro" id="IPR031669">
    <property type="entry name" value="Fn3_2"/>
</dbReference>
<dbReference type="SUPFAM" id="SSF52113">
    <property type="entry name" value="BRCT domain"/>
    <property type="match status" value="1"/>
</dbReference>
<sequence length="1489" mass="165634">MTKTLEHALKELLTSERTYVKRVEALLHRYAIPLRQLAQDQDTQIIPAHEAERMFGNLGEIVAANKMLLCELEILFEQGYSTMAASIGDIMEQNMHRFACYDEYMGDFEQAKTIYTQMLKNKAFRGFIERTQHNASDLGNAGLRELMIEPLQRIPRYRLLLNNIMKELSASSVQYHRLHEANGLAGRIASRDLNDATRRSAILWSCSHQIDKFPFDLATSRRELLGCIDVEERTPETQTGVLNVFGSVLGRKRCSIYALLIFDDILLLAQKHSNTPTHQILQVQDPEKLIDSMQSRQAQSSSVPKKYELTYEGQIDLSQLLATGLDSSQARLAFFSQLRGSHNKSMTRIFSDVDPSKNLPRMSLFLDCLWKAQAVNRARSRAMQVRATTISAKGERPAHVMLWTILSPSQYKRFSQKRTPLFQIGSSSSAKQLQAAHGLDLCVNIELHPVEDRGTVTIFGTGDGQHEQTLSLSEIPRLCADVCYNTVSFSDMLKISEPTNVEIPVRRAKTQRLPSRKGPAASRSRSLISEKVRVSIQSSLEAVIESQELEVPPALPTVQPSHKRSIPLNEISNTMAKRRALSLQSSKEKSDPSKDELVSEYQNMNTNVMKDLPTRQESQQANALTMPAEISKELPNPFEHEEQAVPIIQQSDAEKEEESEVEAQLKECQPDPAKIDALPAGSNEVATMQVTPMKVSPILSQRSDRPPTITESAADFSGIADRDMQEVAALFESYEAGKSDQDKDDKPPMLDLSFSSAAGEVRLDDSIFREADNRITQGRESRRAELSNQEEDHSADRDADSVLKVAAKQPQLLEDLPKHEPLLELNLLDTPQLADLSTPSILSADPGVAKQLSDESMPSSSAVPSTSSSHDTEKRLPAKPGPLSDNVPKAGNSIRQTSNSLQHQVTEEEMQQMLRPLLGQLHDAPTVQHVVREEIKEVPAPQIAEIEEEAPEMDLTILRLLHEEQDREVDTPLLSQIPDIQAAEPDTPLLPSVHAETSVREPGFAMKQAMRGMNEAIARLREHSDASKAASWSKDWTAFKNAVTIMNSCWTEMDRAYEDKQMQLAALQLSEPKSPQLQSTAGELESLQDEANMVLPLRIQIEQLNKKVESLTALEEDTRMENAELYNAILIGERASLIEFPSLLLPQGISVGSVVNILVTRNEEEEQKKKEDFVSLQDDILQMYGINSPSPPTLRLRNITQTTVTLEWDPLQLANADLHSLDIVRNGQRIAKVPRPLSTTSTKLSGLSMDAEYTIQLVLYTSAGTFASDEIRTRTHSIQDTSGIHACIGYIDDPILLQATKDIINSLGAHWTDNIQIDTTHLITSHAPSSDASISEEAKIYDKAQQLSIPIVQPYWLFACENDKRMVNISGYYVDTLAPNATQVKEGLAKKSGINQETAPVPSNDLPETENKSVEAPENSSDLASEGKTNNNEKPSDETEGSITKHASDSKEEQASSNLGDVTDNNQDTSQQSNQADETLESEMENIAL</sequence>
<accession>A0AAJ6CFM8</accession>
<dbReference type="InterPro" id="IPR013783">
    <property type="entry name" value="Ig-like_fold"/>
</dbReference>
<dbReference type="Proteomes" id="UP001219567">
    <property type="component" value="Chromosome 1"/>
</dbReference>
<dbReference type="InterPro" id="IPR003961">
    <property type="entry name" value="FN3_dom"/>
</dbReference>
<keyword evidence="6" id="KW-1185">Reference proteome</keyword>
<evidence type="ECO:0000313" key="5">
    <source>
        <dbReference type="EMBL" id="WFC97315.1"/>
    </source>
</evidence>
<dbReference type="Gene3D" id="6.20.120.50">
    <property type="match status" value="1"/>
</dbReference>
<dbReference type="Pfam" id="PF00533">
    <property type="entry name" value="BRCT"/>
    <property type="match status" value="1"/>
</dbReference>
<dbReference type="InterPro" id="IPR031673">
    <property type="entry name" value="Chs5_N"/>
</dbReference>
<gene>
    <name evidence="5" type="ORF">MYAM1_000025</name>
</gene>
<dbReference type="SUPFAM" id="SSF48065">
    <property type="entry name" value="DBL homology domain (DH-domain)"/>
    <property type="match status" value="1"/>
</dbReference>
<protein>
    <recommendedName>
        <fullName evidence="7">DH domain-containing protein</fullName>
    </recommendedName>
</protein>
<dbReference type="PANTHER" id="PTHR47351">
    <property type="entry name" value="CHITIN BIOSYNTHESIS PROTEIN CHS5"/>
    <property type="match status" value="1"/>
</dbReference>
<dbReference type="GO" id="GO:0006893">
    <property type="term" value="P:Golgi to plasma membrane transport"/>
    <property type="evidence" value="ECO:0007669"/>
    <property type="project" value="TreeGrafter"/>
</dbReference>
<feature type="compositionally biased region" description="Acidic residues" evidence="1">
    <location>
        <begin position="1478"/>
        <end position="1489"/>
    </location>
</feature>
<dbReference type="Pfam" id="PF00621">
    <property type="entry name" value="RhoGEF"/>
    <property type="match status" value="1"/>
</dbReference>
<dbReference type="InterPro" id="IPR036116">
    <property type="entry name" value="FN3_sf"/>
</dbReference>
<feature type="region of interest" description="Disordered" evidence="1">
    <location>
        <begin position="846"/>
        <end position="897"/>
    </location>
</feature>
<evidence type="ECO:0000313" key="6">
    <source>
        <dbReference type="Proteomes" id="UP001219567"/>
    </source>
</evidence>
<evidence type="ECO:0000256" key="1">
    <source>
        <dbReference type="SAM" id="MobiDB-lite"/>
    </source>
</evidence>
<evidence type="ECO:0000259" key="2">
    <source>
        <dbReference type="PROSITE" id="PS50010"/>
    </source>
</evidence>
<dbReference type="SMART" id="SM00325">
    <property type="entry name" value="RhoGEF"/>
    <property type="match status" value="1"/>
</dbReference>
<dbReference type="SUPFAM" id="SSF49265">
    <property type="entry name" value="Fibronectin type III"/>
    <property type="match status" value="1"/>
</dbReference>
<dbReference type="InterPro" id="IPR001357">
    <property type="entry name" value="BRCT_dom"/>
</dbReference>
<evidence type="ECO:0000259" key="4">
    <source>
        <dbReference type="PROSITE" id="PS50853"/>
    </source>
</evidence>
<dbReference type="InterPro" id="IPR035899">
    <property type="entry name" value="DBL_dom_sf"/>
</dbReference>
<proteinExistence type="predicted"/>
<dbReference type="SMART" id="SM00060">
    <property type="entry name" value="FN3"/>
    <property type="match status" value="1"/>
</dbReference>
<evidence type="ECO:0008006" key="7">
    <source>
        <dbReference type="Google" id="ProtNLM"/>
    </source>
</evidence>
<feature type="compositionally biased region" description="Low complexity" evidence="1">
    <location>
        <begin position="1463"/>
        <end position="1475"/>
    </location>
</feature>
<dbReference type="GO" id="GO:0005085">
    <property type="term" value="F:guanyl-nucleotide exchange factor activity"/>
    <property type="evidence" value="ECO:0007669"/>
    <property type="project" value="InterPro"/>
</dbReference>
<dbReference type="PROSITE" id="PS50853">
    <property type="entry name" value="FN3"/>
    <property type="match status" value="1"/>
</dbReference>
<dbReference type="InterPro" id="IPR000219">
    <property type="entry name" value="DH_dom"/>
</dbReference>
<dbReference type="GO" id="GO:0000747">
    <property type="term" value="P:conjugation with cellular fusion"/>
    <property type="evidence" value="ECO:0007669"/>
    <property type="project" value="TreeGrafter"/>
</dbReference>
<dbReference type="PANTHER" id="PTHR47351:SF1">
    <property type="entry name" value="CHITIN BIOSYNTHESIS PROTEIN CHS5"/>
    <property type="match status" value="1"/>
</dbReference>
<dbReference type="InterPro" id="IPR036420">
    <property type="entry name" value="BRCT_dom_sf"/>
</dbReference>
<dbReference type="CDD" id="cd00063">
    <property type="entry name" value="FN3"/>
    <property type="match status" value="1"/>
</dbReference>
<dbReference type="GO" id="GO:0034044">
    <property type="term" value="C:exomer complex"/>
    <property type="evidence" value="ECO:0007669"/>
    <property type="project" value="TreeGrafter"/>
</dbReference>
<feature type="domain" description="Fibronectin type-III" evidence="4">
    <location>
        <begin position="1188"/>
        <end position="1281"/>
    </location>
</feature>
<feature type="compositionally biased region" description="Low complexity" evidence="1">
    <location>
        <begin position="854"/>
        <end position="869"/>
    </location>
</feature>
<dbReference type="CDD" id="cd00160">
    <property type="entry name" value="RhoGEF"/>
    <property type="match status" value="1"/>
</dbReference>
<feature type="compositionally biased region" description="Polar residues" evidence="1">
    <location>
        <begin position="1418"/>
        <end position="1433"/>
    </location>
</feature>
<dbReference type="InterPro" id="IPR052827">
    <property type="entry name" value="CHS_Export/Cell_Fusion_Reg"/>
</dbReference>